<reference evidence="1 2" key="1">
    <citation type="submission" date="2019-05" db="EMBL/GenBank/DDBJ databases">
        <title>Another draft genome of Portunus trituberculatus and its Hox gene families provides insights of decapod evolution.</title>
        <authorList>
            <person name="Jeong J.-H."/>
            <person name="Song I."/>
            <person name="Kim S."/>
            <person name="Choi T."/>
            <person name="Kim D."/>
            <person name="Ryu S."/>
            <person name="Kim W."/>
        </authorList>
    </citation>
    <scope>NUCLEOTIDE SEQUENCE [LARGE SCALE GENOMIC DNA]</scope>
    <source>
        <tissue evidence="1">Muscle</tissue>
    </source>
</reference>
<dbReference type="AlphaFoldDB" id="A0A5B7IEW8"/>
<dbReference type="Proteomes" id="UP000324222">
    <property type="component" value="Unassembled WGS sequence"/>
</dbReference>
<organism evidence="1 2">
    <name type="scientific">Portunus trituberculatus</name>
    <name type="common">Swimming crab</name>
    <name type="synonym">Neptunus trituberculatus</name>
    <dbReference type="NCBI Taxonomy" id="210409"/>
    <lineage>
        <taxon>Eukaryota</taxon>
        <taxon>Metazoa</taxon>
        <taxon>Ecdysozoa</taxon>
        <taxon>Arthropoda</taxon>
        <taxon>Crustacea</taxon>
        <taxon>Multicrustacea</taxon>
        <taxon>Malacostraca</taxon>
        <taxon>Eumalacostraca</taxon>
        <taxon>Eucarida</taxon>
        <taxon>Decapoda</taxon>
        <taxon>Pleocyemata</taxon>
        <taxon>Brachyura</taxon>
        <taxon>Eubrachyura</taxon>
        <taxon>Portunoidea</taxon>
        <taxon>Portunidae</taxon>
        <taxon>Portuninae</taxon>
        <taxon>Portunus</taxon>
    </lineage>
</organism>
<gene>
    <name evidence="1" type="ORF">E2C01_077609</name>
</gene>
<evidence type="ECO:0000313" key="1">
    <source>
        <dbReference type="EMBL" id="MPC82920.1"/>
    </source>
</evidence>
<proteinExistence type="predicted"/>
<dbReference type="EMBL" id="VSRR010061086">
    <property type="protein sequence ID" value="MPC82920.1"/>
    <property type="molecule type" value="Genomic_DNA"/>
</dbReference>
<keyword evidence="2" id="KW-1185">Reference proteome</keyword>
<protein>
    <submittedName>
        <fullName evidence="1">Uncharacterized protein</fullName>
    </submittedName>
</protein>
<name>A0A5B7IEW8_PORTR</name>
<comment type="caution">
    <text evidence="1">The sequence shown here is derived from an EMBL/GenBank/DDBJ whole genome shotgun (WGS) entry which is preliminary data.</text>
</comment>
<sequence length="96" mass="10775">MTGNVRTCGGGVRCSCTKKANPDSQQHVVIKTFANSNLDDLAVEVKYLQQLQLADVQRVMEYGFVDISWYLTLSKPSSLSISINRIRFIIRSIFSC</sequence>
<evidence type="ECO:0000313" key="2">
    <source>
        <dbReference type="Proteomes" id="UP000324222"/>
    </source>
</evidence>
<accession>A0A5B7IEW8</accession>